<comment type="function">
    <text evidence="1">Efflux system for nickel and cobalt.</text>
</comment>
<keyword evidence="16" id="KW-1185">Reference proteome</keyword>
<evidence type="ECO:0000256" key="6">
    <source>
        <dbReference type="ARBA" id="ARBA00022596"/>
    </source>
</evidence>
<evidence type="ECO:0000256" key="9">
    <source>
        <dbReference type="ARBA" id="ARBA00023065"/>
    </source>
</evidence>
<evidence type="ECO:0000256" key="4">
    <source>
        <dbReference type="ARBA" id="ARBA00022448"/>
    </source>
</evidence>
<keyword evidence="8 13" id="KW-1133">Transmembrane helix</keyword>
<evidence type="ECO:0000256" key="2">
    <source>
        <dbReference type="ARBA" id="ARBA00004651"/>
    </source>
</evidence>
<feature type="region of interest" description="Disordered" evidence="14">
    <location>
        <begin position="190"/>
        <end position="220"/>
    </location>
</feature>
<comment type="subcellular location">
    <subcellularLocation>
        <location evidence="2 13">Cell membrane</location>
        <topology evidence="2 13">Multi-pass membrane protein</topology>
    </subcellularLocation>
</comment>
<evidence type="ECO:0000256" key="5">
    <source>
        <dbReference type="ARBA" id="ARBA00022475"/>
    </source>
</evidence>
<sequence length="349" mass="36370">MSALNRFLLLGLLFLSWPLSGDASLLSGAARETSETDWPQVVETEPATPWDRAVAWTLAQQRALHRQLAEGLQDLRETPSLWSAAALVLVSFLYGIFHAVGPGHGKAVITTYLLTQRVPVRRGVALSFAAALLQGLSAILIVSVVLFLAGRATREALSQASLLEQFSFTLVILLGAWLTFRALRAIAASRGQPGQPMPGRRSDPSVCERAGAGGPERKASSSDIASAKWNAANAGAVPVVGVIAAVGVRPCTGAILVLVVAQLMGLWIAGLVAVMAMSVGTAITVATLAVLAVQTRQLAMWATGASRPGWQRAGQVVALAGGLAIMAVGSLLLVGSLNAPVTHPLGIRF</sequence>
<evidence type="ECO:0000256" key="7">
    <source>
        <dbReference type="ARBA" id="ARBA00022692"/>
    </source>
</evidence>
<keyword evidence="7 13" id="KW-0812">Transmembrane</keyword>
<keyword evidence="6" id="KW-0533">Nickel</keyword>
<dbReference type="PANTHER" id="PTHR40659:SF1">
    <property type="entry name" value="NICKEL_COBALT EFFLUX SYSTEM RCNA"/>
    <property type="match status" value="1"/>
</dbReference>
<dbReference type="EMBL" id="JBDKXB010000006">
    <property type="protein sequence ID" value="MEY6432134.1"/>
    <property type="molecule type" value="Genomic_DNA"/>
</dbReference>
<feature type="transmembrane region" description="Helical" evidence="13">
    <location>
        <begin position="236"/>
        <end position="261"/>
    </location>
</feature>
<accession>A0ABV4BCA5</accession>
<comment type="similarity">
    <text evidence="13">Belongs to the NiCoT transporter (TC 2.A.52) family.</text>
</comment>
<protein>
    <recommendedName>
        <fullName evidence="13">Nickel/cobalt efflux system</fullName>
    </recommendedName>
</protein>
<proteinExistence type="inferred from homology"/>
<keyword evidence="9" id="KW-0406">Ion transport</keyword>
<evidence type="ECO:0000256" key="10">
    <source>
        <dbReference type="ARBA" id="ARBA00023112"/>
    </source>
</evidence>
<dbReference type="Pfam" id="PF03824">
    <property type="entry name" value="NicO"/>
    <property type="match status" value="2"/>
</dbReference>
<evidence type="ECO:0000313" key="15">
    <source>
        <dbReference type="EMBL" id="MEY6432134.1"/>
    </source>
</evidence>
<evidence type="ECO:0000256" key="13">
    <source>
        <dbReference type="RuleBase" id="RU362101"/>
    </source>
</evidence>
<feature type="transmembrane region" description="Helical" evidence="13">
    <location>
        <begin position="81"/>
        <end position="103"/>
    </location>
</feature>
<reference evidence="15 16" key="1">
    <citation type="submission" date="2024-05" db="EMBL/GenBank/DDBJ databases">
        <title>Genome Sequence and Characterization of the New Strain Purple Sulfur Bacterium of Genus Thioalkalicoccus.</title>
        <authorList>
            <person name="Bryantseva I.A."/>
            <person name="Kyndt J.A."/>
            <person name="Imhoff J.F."/>
        </authorList>
    </citation>
    <scope>NUCLEOTIDE SEQUENCE [LARGE SCALE GENOMIC DNA]</scope>
    <source>
        <strain evidence="15 16">Um2</strain>
    </source>
</reference>
<dbReference type="RefSeq" id="WP_369666520.1">
    <property type="nucleotide sequence ID" value="NZ_JBDKXB010000006.1"/>
</dbReference>
<dbReference type="Proteomes" id="UP001564408">
    <property type="component" value="Unassembled WGS sequence"/>
</dbReference>
<gene>
    <name evidence="15" type="ORF">ABC977_06875</name>
</gene>
<evidence type="ECO:0000256" key="1">
    <source>
        <dbReference type="ARBA" id="ARBA00002510"/>
    </source>
</evidence>
<keyword evidence="12" id="KW-0170">Cobalt</keyword>
<organism evidence="15 16">
    <name type="scientific">Thioalkalicoccus limnaeus</name>
    <dbReference type="NCBI Taxonomy" id="120681"/>
    <lineage>
        <taxon>Bacteria</taxon>
        <taxon>Pseudomonadati</taxon>
        <taxon>Pseudomonadota</taxon>
        <taxon>Gammaproteobacteria</taxon>
        <taxon>Chromatiales</taxon>
        <taxon>Chromatiaceae</taxon>
        <taxon>Thioalkalicoccus</taxon>
    </lineage>
</organism>
<dbReference type="InterPro" id="IPR051224">
    <property type="entry name" value="NiCoT_RcnA"/>
</dbReference>
<evidence type="ECO:0000256" key="8">
    <source>
        <dbReference type="ARBA" id="ARBA00022989"/>
    </source>
</evidence>
<evidence type="ECO:0000256" key="3">
    <source>
        <dbReference type="ARBA" id="ARBA00022426"/>
    </source>
</evidence>
<comment type="caution">
    <text evidence="15">The sequence shown here is derived from an EMBL/GenBank/DDBJ whole genome shotgun (WGS) entry which is preliminary data.</text>
</comment>
<name>A0ABV4BCA5_9GAMM</name>
<feature type="transmembrane region" description="Helical" evidence="13">
    <location>
        <begin position="124"/>
        <end position="150"/>
    </location>
</feature>
<keyword evidence="5" id="KW-1003">Cell membrane</keyword>
<keyword evidence="11 13" id="KW-0472">Membrane</keyword>
<keyword evidence="10" id="KW-0921">Nickel transport</keyword>
<dbReference type="PANTHER" id="PTHR40659">
    <property type="entry name" value="NICKEL/COBALT EFFLUX SYSTEM RCNA"/>
    <property type="match status" value="1"/>
</dbReference>
<keyword evidence="3" id="KW-0171">Cobalt transport</keyword>
<evidence type="ECO:0000256" key="14">
    <source>
        <dbReference type="SAM" id="MobiDB-lite"/>
    </source>
</evidence>
<feature type="transmembrane region" description="Helical" evidence="13">
    <location>
        <begin position="162"/>
        <end position="180"/>
    </location>
</feature>
<dbReference type="InterPro" id="IPR011541">
    <property type="entry name" value="Ni/Co_transpt_high_affinity"/>
</dbReference>
<evidence type="ECO:0000256" key="12">
    <source>
        <dbReference type="ARBA" id="ARBA00023285"/>
    </source>
</evidence>
<feature type="transmembrane region" description="Helical" evidence="13">
    <location>
        <begin position="267"/>
        <end position="293"/>
    </location>
</feature>
<evidence type="ECO:0000313" key="16">
    <source>
        <dbReference type="Proteomes" id="UP001564408"/>
    </source>
</evidence>
<evidence type="ECO:0000256" key="11">
    <source>
        <dbReference type="ARBA" id="ARBA00023136"/>
    </source>
</evidence>
<feature type="transmembrane region" description="Helical" evidence="13">
    <location>
        <begin position="313"/>
        <end position="334"/>
    </location>
</feature>
<keyword evidence="4 13" id="KW-0813">Transport</keyword>